<gene>
    <name evidence="12" type="ORF">L1049_003434</name>
</gene>
<dbReference type="InterPro" id="IPR001932">
    <property type="entry name" value="PPM-type_phosphatase-like_dom"/>
</dbReference>
<comment type="similarity">
    <text evidence="9">Belongs to the PP2C family.</text>
</comment>
<accession>A0AAP0R619</accession>
<comment type="cofactor">
    <cofactor evidence="2">
        <name>Mg(2+)</name>
        <dbReference type="ChEBI" id="CHEBI:18420"/>
    </cofactor>
</comment>
<dbReference type="InterPro" id="IPR015655">
    <property type="entry name" value="PP2C"/>
</dbReference>
<dbReference type="SUPFAM" id="SSF81606">
    <property type="entry name" value="PP2C-like"/>
    <property type="match status" value="1"/>
</dbReference>
<comment type="caution">
    <text evidence="12">The sequence shown here is derived from an EMBL/GenBank/DDBJ whole genome shotgun (WGS) entry which is preliminary data.</text>
</comment>
<keyword evidence="13" id="KW-1185">Reference proteome</keyword>
<keyword evidence="6" id="KW-0460">Magnesium</keyword>
<keyword evidence="4" id="KW-0479">Metal-binding</keyword>
<evidence type="ECO:0000256" key="2">
    <source>
        <dbReference type="ARBA" id="ARBA00001946"/>
    </source>
</evidence>
<dbReference type="GO" id="GO:0046872">
    <property type="term" value="F:metal ion binding"/>
    <property type="evidence" value="ECO:0007669"/>
    <property type="project" value="UniProtKB-KW"/>
</dbReference>
<evidence type="ECO:0000256" key="7">
    <source>
        <dbReference type="ARBA" id="ARBA00022912"/>
    </source>
</evidence>
<evidence type="ECO:0000259" key="11">
    <source>
        <dbReference type="PROSITE" id="PS51746"/>
    </source>
</evidence>
<feature type="compositionally biased region" description="Polar residues" evidence="10">
    <location>
        <begin position="8"/>
        <end position="25"/>
    </location>
</feature>
<dbReference type="SMART" id="SM00332">
    <property type="entry name" value="PP2Cc"/>
    <property type="match status" value="1"/>
</dbReference>
<protein>
    <recommendedName>
        <fullName evidence="3">protein-serine/threonine phosphatase</fullName>
        <ecNumber evidence="3">3.1.3.16</ecNumber>
    </recommendedName>
</protein>
<name>A0AAP0R619_LIQFO</name>
<comment type="cofactor">
    <cofactor evidence="1">
        <name>Mn(2+)</name>
        <dbReference type="ChEBI" id="CHEBI:29035"/>
    </cofactor>
</comment>
<evidence type="ECO:0000256" key="6">
    <source>
        <dbReference type="ARBA" id="ARBA00022842"/>
    </source>
</evidence>
<dbReference type="AlphaFoldDB" id="A0AAP0R619"/>
<reference evidence="12 13" key="1">
    <citation type="journal article" date="2024" name="Plant J.">
        <title>Genome sequences and population genomics reveal climatic adaptation and genomic divergence between two closely related sweetgum species.</title>
        <authorList>
            <person name="Xu W.Q."/>
            <person name="Ren C.Q."/>
            <person name="Zhang X.Y."/>
            <person name="Comes H.P."/>
            <person name="Liu X.H."/>
            <person name="Li Y.G."/>
            <person name="Kettle C.J."/>
            <person name="Jalonen R."/>
            <person name="Gaisberger H."/>
            <person name="Ma Y.Z."/>
            <person name="Qiu Y.X."/>
        </authorList>
    </citation>
    <scope>NUCLEOTIDE SEQUENCE [LARGE SCALE GENOMIC DNA]</scope>
    <source>
        <strain evidence="12">Hangzhou</strain>
    </source>
</reference>
<evidence type="ECO:0000256" key="10">
    <source>
        <dbReference type="SAM" id="MobiDB-lite"/>
    </source>
</evidence>
<dbReference type="EMBL" id="JBBPBK010000037">
    <property type="protein sequence ID" value="KAK9266986.1"/>
    <property type="molecule type" value="Genomic_DNA"/>
</dbReference>
<evidence type="ECO:0000256" key="4">
    <source>
        <dbReference type="ARBA" id="ARBA00022723"/>
    </source>
</evidence>
<dbReference type="Pfam" id="PF00481">
    <property type="entry name" value="PP2C"/>
    <property type="match status" value="1"/>
</dbReference>
<evidence type="ECO:0000256" key="5">
    <source>
        <dbReference type="ARBA" id="ARBA00022801"/>
    </source>
</evidence>
<evidence type="ECO:0000256" key="1">
    <source>
        <dbReference type="ARBA" id="ARBA00001936"/>
    </source>
</evidence>
<dbReference type="PROSITE" id="PS01032">
    <property type="entry name" value="PPM_1"/>
    <property type="match status" value="1"/>
</dbReference>
<dbReference type="Proteomes" id="UP001415857">
    <property type="component" value="Unassembled WGS sequence"/>
</dbReference>
<dbReference type="PROSITE" id="PS51746">
    <property type="entry name" value="PPM_2"/>
    <property type="match status" value="1"/>
</dbReference>
<evidence type="ECO:0000313" key="12">
    <source>
        <dbReference type="EMBL" id="KAK9266986.1"/>
    </source>
</evidence>
<dbReference type="EC" id="3.1.3.16" evidence="3"/>
<dbReference type="PANTHER" id="PTHR47992">
    <property type="entry name" value="PROTEIN PHOSPHATASE"/>
    <property type="match status" value="1"/>
</dbReference>
<dbReference type="FunFam" id="3.60.40.10:FF:000041">
    <property type="entry name" value="Protein phosphatase 2C 51"/>
    <property type="match status" value="1"/>
</dbReference>
<organism evidence="12 13">
    <name type="scientific">Liquidambar formosana</name>
    <name type="common">Formosan gum</name>
    <dbReference type="NCBI Taxonomy" id="63359"/>
    <lineage>
        <taxon>Eukaryota</taxon>
        <taxon>Viridiplantae</taxon>
        <taxon>Streptophyta</taxon>
        <taxon>Embryophyta</taxon>
        <taxon>Tracheophyta</taxon>
        <taxon>Spermatophyta</taxon>
        <taxon>Magnoliopsida</taxon>
        <taxon>eudicotyledons</taxon>
        <taxon>Gunneridae</taxon>
        <taxon>Pentapetalae</taxon>
        <taxon>Saxifragales</taxon>
        <taxon>Altingiaceae</taxon>
        <taxon>Liquidambar</taxon>
    </lineage>
</organism>
<keyword evidence="8" id="KW-0464">Manganese</keyword>
<feature type="domain" description="PPM-type phosphatase" evidence="11">
    <location>
        <begin position="87"/>
        <end position="384"/>
    </location>
</feature>
<feature type="region of interest" description="Disordered" evidence="10">
    <location>
        <begin position="1"/>
        <end position="32"/>
    </location>
</feature>
<proteinExistence type="inferred from homology"/>
<keyword evidence="5 9" id="KW-0378">Hydrolase</keyword>
<evidence type="ECO:0000256" key="3">
    <source>
        <dbReference type="ARBA" id="ARBA00013081"/>
    </source>
</evidence>
<evidence type="ECO:0000256" key="8">
    <source>
        <dbReference type="ARBA" id="ARBA00023211"/>
    </source>
</evidence>
<dbReference type="GO" id="GO:0004722">
    <property type="term" value="F:protein serine/threonine phosphatase activity"/>
    <property type="evidence" value="ECO:0007669"/>
    <property type="project" value="UniProtKB-EC"/>
</dbReference>
<dbReference type="InterPro" id="IPR000222">
    <property type="entry name" value="PP2C_BS"/>
</dbReference>
<dbReference type="CDD" id="cd00143">
    <property type="entry name" value="PP2Cc"/>
    <property type="match status" value="1"/>
</dbReference>
<keyword evidence="7 9" id="KW-0904">Protein phosphatase</keyword>
<dbReference type="Gene3D" id="3.60.40.10">
    <property type="entry name" value="PPM-type phosphatase domain"/>
    <property type="match status" value="1"/>
</dbReference>
<dbReference type="InterPro" id="IPR036457">
    <property type="entry name" value="PPM-type-like_dom_sf"/>
</dbReference>
<sequence length="392" mass="42961">MVKKERASSPSAIEHWQTTSDSGDLSQLGGKKTKNGCREILKLSFSPSQSSKDHDSSENDVIMRVKSGLGNQTREKSDNSQSFTYEPYGSVSVIGRRREMEDAVTAQLAFLTLVEEMSYVNNYDFFAVYDGHGGSRVAHACKDRLHHIVAREAEEMAVTWTVERKEGGGVDWEKVMLASFEKMDEEVNGVGMFALDRGAVSMKTMGSTAVVAVVGKEKIVVANCGDSRAVLCRGGVAVALSADHKPDRPDELERVEAAGGRVINWNGHRVLGVLATSRSIGDYYLKPFVISKPEVTVCERTDGDEFLILASDGLWDVVSNEVACQVVMRCLDGRMRRKCRGTVQEKRSHERKNGTHVAEAAAVLAEMAMARGSKDNISVIVVGLRKRGGFFC</sequence>
<evidence type="ECO:0000313" key="13">
    <source>
        <dbReference type="Proteomes" id="UP001415857"/>
    </source>
</evidence>
<evidence type="ECO:0000256" key="9">
    <source>
        <dbReference type="RuleBase" id="RU003465"/>
    </source>
</evidence>